<reference evidence="2" key="1">
    <citation type="journal article" date="2021" name="IMA Fungus">
        <title>Genomic characterization of three marine fungi, including Emericellopsis atlantica sp. nov. with signatures of a generalist lifestyle and marine biomass degradation.</title>
        <authorList>
            <person name="Hagestad O.C."/>
            <person name="Hou L."/>
            <person name="Andersen J.H."/>
            <person name="Hansen E.H."/>
            <person name="Altermark B."/>
            <person name="Li C."/>
            <person name="Kuhnert E."/>
            <person name="Cox R.J."/>
            <person name="Crous P.W."/>
            <person name="Spatafora J.W."/>
            <person name="Lail K."/>
            <person name="Amirebrahimi M."/>
            <person name="Lipzen A."/>
            <person name="Pangilinan J."/>
            <person name="Andreopoulos W."/>
            <person name="Hayes R.D."/>
            <person name="Ng V."/>
            <person name="Grigoriev I.V."/>
            <person name="Jackson S.A."/>
            <person name="Sutton T.D.S."/>
            <person name="Dobson A.D.W."/>
            <person name="Rama T."/>
        </authorList>
    </citation>
    <scope>NUCLEOTIDE SEQUENCE</scope>
    <source>
        <strain evidence="2">TRa018bII</strain>
    </source>
</reference>
<feature type="region of interest" description="Disordered" evidence="1">
    <location>
        <begin position="1"/>
        <end position="75"/>
    </location>
</feature>
<name>A0A9P8C7H6_9HELO</name>
<keyword evidence="3" id="KW-1185">Reference proteome</keyword>
<dbReference type="Proteomes" id="UP000824998">
    <property type="component" value="Unassembled WGS sequence"/>
</dbReference>
<dbReference type="AlphaFoldDB" id="A0A9P8C7H6"/>
<evidence type="ECO:0000256" key="1">
    <source>
        <dbReference type="SAM" id="MobiDB-lite"/>
    </source>
</evidence>
<feature type="compositionally biased region" description="Basic and acidic residues" evidence="1">
    <location>
        <begin position="535"/>
        <end position="544"/>
    </location>
</feature>
<feature type="compositionally biased region" description="Low complexity" evidence="1">
    <location>
        <begin position="636"/>
        <end position="649"/>
    </location>
</feature>
<organism evidence="2 3">
    <name type="scientific">Amylocarpus encephaloides</name>
    <dbReference type="NCBI Taxonomy" id="45428"/>
    <lineage>
        <taxon>Eukaryota</taxon>
        <taxon>Fungi</taxon>
        <taxon>Dikarya</taxon>
        <taxon>Ascomycota</taxon>
        <taxon>Pezizomycotina</taxon>
        <taxon>Leotiomycetes</taxon>
        <taxon>Helotiales</taxon>
        <taxon>Helotiales incertae sedis</taxon>
        <taxon>Amylocarpus</taxon>
    </lineage>
</organism>
<feature type="region of interest" description="Disordered" evidence="1">
    <location>
        <begin position="97"/>
        <end position="116"/>
    </location>
</feature>
<sequence>MAAKSSESSDVEFHESPGAKPSPLRIVKHSTTISCGSTPREVINGRCRPSGSSDQSQGSPPMGSDSPLTVRKKRRGRGSLFDKAFDLSIEGGSSISSDIISNEQEDPNMTPKARVPIPRTAGVGQFLKSELQYPAHSATTSGRFSVRSTPETCYSDFCIAVQPFTPVKASSTYPNNPERQLSKSKSFFLKAIGGRGTPQKTRLRRPSEPIPVTNKDTLVRRFSRSKSRLSDKFVPPPSTISPGYEVDGKFVEPENLSIDDVPVGLRAYSSDEAPSSSYGSNTRPLLSSSIKLVLAPRIVVTPQSEIVDSLSCGFWIAIEISGTLRPAEGFHKGNQSDTRHTSNSSDVYCSERYGYLHRMRVDLLPAPTCYITELIGDLHDTQPIRAGQTRLILAKVSLGRATSSSGSQGSSNEKLIADLETHLGDSEHHYLSISLSYKHSGFANDDYGKQTVDGSSLSTTHLITDVRAAVKRCDTRSAWSPRASRTLDVPSHLMSIVRNRLSAAKADEVIARLLDDRLSSPFAPGPISAQGSGEETVKPYDHPPSRTNTVVYAPRHHLEDSSSRLSRSQSVQNVAHPFTRLPSYTQVRTSPEEMDPARKIWSDLRKNSRSRDSGEFWGNFDAEGFYRMEEEIMATRNSSSSATSSNLDESLSDGSSSQPYRRSDIVDQDRNMILEVALKNKRSIGVESLRSMAPSFTKSVLKSKTGIAGGLGLGVGRSWGWGQSWW</sequence>
<evidence type="ECO:0000313" key="2">
    <source>
        <dbReference type="EMBL" id="KAG9236818.1"/>
    </source>
</evidence>
<protein>
    <submittedName>
        <fullName evidence="2">Uncharacterized protein</fullName>
    </submittedName>
</protein>
<proteinExistence type="predicted"/>
<feature type="region of interest" description="Disordered" evidence="1">
    <location>
        <begin position="524"/>
        <end position="547"/>
    </location>
</feature>
<feature type="compositionally biased region" description="Low complexity" evidence="1">
    <location>
        <begin position="49"/>
        <end position="64"/>
    </location>
</feature>
<feature type="region of interest" description="Disordered" evidence="1">
    <location>
        <begin position="636"/>
        <end position="664"/>
    </location>
</feature>
<dbReference type="EMBL" id="MU251399">
    <property type="protein sequence ID" value="KAG9236818.1"/>
    <property type="molecule type" value="Genomic_DNA"/>
</dbReference>
<evidence type="ECO:0000313" key="3">
    <source>
        <dbReference type="Proteomes" id="UP000824998"/>
    </source>
</evidence>
<gene>
    <name evidence="2" type="ORF">BJ875DRAFT_204335</name>
</gene>
<comment type="caution">
    <text evidence="2">The sequence shown here is derived from an EMBL/GenBank/DDBJ whole genome shotgun (WGS) entry which is preliminary data.</text>
</comment>
<accession>A0A9P8C7H6</accession>
<dbReference type="OrthoDB" id="5213862at2759"/>